<dbReference type="AlphaFoldDB" id="A0A8J6XY80"/>
<evidence type="ECO:0000259" key="1">
    <source>
        <dbReference type="SMART" id="SM00873"/>
    </source>
</evidence>
<sequence>METQHHDLLDAAAFLTRFPVPLSELASPDWLVALLHPGSAGPLAPSDQVKTAVRDLFRVAGYKPTGRGKPASEYLVRAADQGKLSTINPAVDACNAVSYHSGLPISMVDTALAKPPYKVGIAGEEGRYVFNPSGQEIRFDGLFCLYDSAGACANGVKDSQRTKTSGDTTATLTVIWGTTALPGRTAIALDWYRELLHRLGAETELS</sequence>
<accession>A0A8J6XY80</accession>
<evidence type="ECO:0000313" key="3">
    <source>
        <dbReference type="Proteomes" id="UP000648239"/>
    </source>
</evidence>
<organism evidence="2 3">
    <name type="scientific">Candidatus Polarisedimenticola svalbardensis</name>
    <dbReference type="NCBI Taxonomy" id="2886004"/>
    <lineage>
        <taxon>Bacteria</taxon>
        <taxon>Pseudomonadati</taxon>
        <taxon>Acidobacteriota</taxon>
        <taxon>Candidatus Polarisedimenticolia</taxon>
        <taxon>Candidatus Polarisedimenticolales</taxon>
        <taxon>Candidatus Polarisedimenticolaceae</taxon>
        <taxon>Candidatus Polarisedimenticola</taxon>
    </lineage>
</organism>
<dbReference type="Proteomes" id="UP000648239">
    <property type="component" value="Unassembled WGS sequence"/>
</dbReference>
<dbReference type="EMBL" id="JACXWD010000010">
    <property type="protein sequence ID" value="MBD3867435.1"/>
    <property type="molecule type" value="Genomic_DNA"/>
</dbReference>
<feature type="domain" description="B3/B4 tRNA-binding" evidence="1">
    <location>
        <begin position="52"/>
        <end position="201"/>
    </location>
</feature>
<dbReference type="GO" id="GO:0003723">
    <property type="term" value="F:RNA binding"/>
    <property type="evidence" value="ECO:0007669"/>
    <property type="project" value="InterPro"/>
</dbReference>
<proteinExistence type="predicted"/>
<dbReference type="InterPro" id="IPR020825">
    <property type="entry name" value="Phe-tRNA_synthase-like_B3/B4"/>
</dbReference>
<dbReference type="SUPFAM" id="SSF56037">
    <property type="entry name" value="PheT/TilS domain"/>
    <property type="match status" value="1"/>
</dbReference>
<dbReference type="Gene3D" id="3.50.40.10">
    <property type="entry name" value="Phenylalanyl-trna Synthetase, Chain B, domain 3"/>
    <property type="match status" value="1"/>
</dbReference>
<dbReference type="SMART" id="SM00873">
    <property type="entry name" value="B3_4"/>
    <property type="match status" value="1"/>
</dbReference>
<reference evidence="2 3" key="1">
    <citation type="submission" date="2020-08" db="EMBL/GenBank/DDBJ databases">
        <title>Acidobacteriota in marine sediments use diverse sulfur dissimilation pathways.</title>
        <authorList>
            <person name="Wasmund K."/>
        </authorList>
    </citation>
    <scope>NUCLEOTIDE SEQUENCE [LARGE SCALE GENOMIC DNA]</scope>
    <source>
        <strain evidence="2">MAG AM4</strain>
    </source>
</reference>
<gene>
    <name evidence="2" type="ORF">IFK94_04835</name>
</gene>
<dbReference type="GO" id="GO:0004826">
    <property type="term" value="F:phenylalanine-tRNA ligase activity"/>
    <property type="evidence" value="ECO:0007669"/>
    <property type="project" value="InterPro"/>
</dbReference>
<name>A0A8J6XY80_9BACT</name>
<evidence type="ECO:0000313" key="2">
    <source>
        <dbReference type="EMBL" id="MBD3867435.1"/>
    </source>
</evidence>
<protein>
    <recommendedName>
        <fullName evidence="1">B3/B4 tRNA-binding domain-containing protein</fullName>
    </recommendedName>
</protein>
<comment type="caution">
    <text evidence="2">The sequence shown here is derived from an EMBL/GenBank/DDBJ whole genome shotgun (WGS) entry which is preliminary data.</text>
</comment>
<dbReference type="InterPro" id="IPR005146">
    <property type="entry name" value="B3/B4_tRNA-bd"/>
</dbReference>